<gene>
    <name evidence="2" type="ORF">LMG26411_03615</name>
</gene>
<dbReference type="SMART" id="SM00460">
    <property type="entry name" value="TGc"/>
    <property type="match status" value="1"/>
</dbReference>
<dbReference type="Pfam" id="PF01841">
    <property type="entry name" value="Transglut_core"/>
    <property type="match status" value="1"/>
</dbReference>
<dbReference type="InterPro" id="IPR013589">
    <property type="entry name" value="Bac_transglu_N"/>
</dbReference>
<dbReference type="EMBL" id="CAJPVI010000021">
    <property type="protein sequence ID" value="CAG2149774.1"/>
    <property type="molecule type" value="Genomic_DNA"/>
</dbReference>
<dbReference type="Proteomes" id="UP000672657">
    <property type="component" value="Unassembled WGS sequence"/>
</dbReference>
<keyword evidence="3" id="KW-1185">Reference proteome</keyword>
<accession>A0ABM8TJ66</accession>
<comment type="caution">
    <text evidence="2">The sequence shown here is derived from an EMBL/GenBank/DDBJ whole genome shotgun (WGS) entry which is preliminary data.</text>
</comment>
<dbReference type="Gene3D" id="3.10.620.30">
    <property type="match status" value="1"/>
</dbReference>
<organism evidence="2 3">
    <name type="scientific">Cupriavidus numazuensis</name>
    <dbReference type="NCBI Taxonomy" id="221992"/>
    <lineage>
        <taxon>Bacteria</taxon>
        <taxon>Pseudomonadati</taxon>
        <taxon>Pseudomonadota</taxon>
        <taxon>Betaproteobacteria</taxon>
        <taxon>Burkholderiales</taxon>
        <taxon>Burkholderiaceae</taxon>
        <taxon>Cupriavidus</taxon>
    </lineage>
</organism>
<feature type="domain" description="Transglutaminase-like" evidence="1">
    <location>
        <begin position="188"/>
        <end position="258"/>
    </location>
</feature>
<dbReference type="PANTHER" id="PTHR33490:SF7">
    <property type="entry name" value="BLR2979 PROTEIN"/>
    <property type="match status" value="1"/>
</dbReference>
<evidence type="ECO:0000313" key="2">
    <source>
        <dbReference type="EMBL" id="CAG2149774.1"/>
    </source>
</evidence>
<evidence type="ECO:0000259" key="1">
    <source>
        <dbReference type="SMART" id="SM00460"/>
    </source>
</evidence>
<protein>
    <recommendedName>
        <fullName evidence="1">Transglutaminase-like domain-containing protein</fullName>
    </recommendedName>
</protein>
<reference evidence="2 3" key="1">
    <citation type="submission" date="2021-03" db="EMBL/GenBank/DDBJ databases">
        <authorList>
            <person name="Peeters C."/>
        </authorList>
    </citation>
    <scope>NUCLEOTIDE SEQUENCE [LARGE SCALE GENOMIC DNA]</scope>
    <source>
        <strain evidence="2 3">LMG 26411</strain>
    </source>
</reference>
<dbReference type="SUPFAM" id="SSF54001">
    <property type="entry name" value="Cysteine proteinases"/>
    <property type="match status" value="1"/>
</dbReference>
<evidence type="ECO:0000313" key="3">
    <source>
        <dbReference type="Proteomes" id="UP000672657"/>
    </source>
</evidence>
<dbReference type="InterPro" id="IPR038765">
    <property type="entry name" value="Papain-like_cys_pep_sf"/>
</dbReference>
<proteinExistence type="predicted"/>
<name>A0ABM8TJ66_9BURK</name>
<dbReference type="Pfam" id="PF08379">
    <property type="entry name" value="Bact_transglu_N"/>
    <property type="match status" value="1"/>
</dbReference>
<dbReference type="RefSeq" id="WP_211954631.1">
    <property type="nucleotide sequence ID" value="NZ_CAJPVI010000021.1"/>
</dbReference>
<dbReference type="InterPro" id="IPR002931">
    <property type="entry name" value="Transglutaminase-like"/>
</dbReference>
<sequence>MNDTAAPCTGGCTLNVLHTTAYLYSQPVEHAQQRAVATPPDLPWQSVTAHDTRIEPVPTHQHVRTDAFGNRVLHFMLDVPHTQMQLTCASTVVLTPRWQALYPSASAPWETVAQSLRFHAAQPFEPATQFVFASPNIALHPSLRDYALPSFGAGVPVVAGAIDLMRRIHADFTYHSESTEVHTPAMQAFAQRSGVCQDFAQVMIGCLRSVGLAARYVSGYLCTEPPPGEERLVGADASHAWVSVYCPIAGWVDLDPTNNVLADTRHVTLAWGRDYSDVPLLHGVIVGGGAHGVDVAVTVVPVD</sequence>
<dbReference type="PANTHER" id="PTHR33490">
    <property type="entry name" value="BLR5614 PROTEIN-RELATED"/>
    <property type="match status" value="1"/>
</dbReference>